<dbReference type="SUPFAM" id="SSF51182">
    <property type="entry name" value="RmlC-like cupins"/>
    <property type="match status" value="1"/>
</dbReference>
<dbReference type="InterPro" id="IPR018060">
    <property type="entry name" value="HTH_AraC"/>
</dbReference>
<gene>
    <name evidence="5" type="ORF">DN53_18735</name>
</gene>
<evidence type="ECO:0000256" key="2">
    <source>
        <dbReference type="ARBA" id="ARBA00023125"/>
    </source>
</evidence>
<evidence type="ECO:0000259" key="4">
    <source>
        <dbReference type="PROSITE" id="PS01124"/>
    </source>
</evidence>
<evidence type="ECO:0000313" key="5">
    <source>
        <dbReference type="EMBL" id="RYC50662.1"/>
    </source>
</evidence>
<name>A0A444VIU0_9FLAO</name>
<evidence type="ECO:0000313" key="6">
    <source>
        <dbReference type="Proteomes" id="UP000290261"/>
    </source>
</evidence>
<dbReference type="PROSITE" id="PS01124">
    <property type="entry name" value="HTH_ARAC_FAMILY_2"/>
    <property type="match status" value="1"/>
</dbReference>
<dbReference type="Pfam" id="PF12833">
    <property type="entry name" value="HTH_18"/>
    <property type="match status" value="1"/>
</dbReference>
<proteinExistence type="predicted"/>
<keyword evidence="1" id="KW-0805">Transcription regulation</keyword>
<dbReference type="SUPFAM" id="SSF46689">
    <property type="entry name" value="Homeodomain-like"/>
    <property type="match status" value="2"/>
</dbReference>
<dbReference type="PANTHER" id="PTHR43280">
    <property type="entry name" value="ARAC-FAMILY TRANSCRIPTIONAL REGULATOR"/>
    <property type="match status" value="1"/>
</dbReference>
<sequence>MKLHLLNRRSNTGSSFTITHNRYPHFLKIWHYHAELELVMIKKSTGTRFIGDSIQKFQVGEVVLLGKNLPHMWLNDESYFEEDVPDAAEAISIHFTEDFLGDHLFKSPEFSHIGLMLRTALRGIKFHTVPAAIYESFENMLSLDPFSKAIALIELLNQLARHKEYELLSSIGYVNSFGQIENERLRKVYEYIFDNFKSDVNLNNVAELVGMNPSAFSRFFKRIHRKPFTRYLNEIRIGYACKLLLESENSIAGAAYESGFNNISNFNRQFKVIKAISPTDYIKSYKKSG</sequence>
<dbReference type="InterPro" id="IPR011051">
    <property type="entry name" value="RmlC_Cupin_sf"/>
</dbReference>
<dbReference type="RefSeq" id="WP_129655756.1">
    <property type="nucleotide sequence ID" value="NZ_ML142913.1"/>
</dbReference>
<dbReference type="Proteomes" id="UP000290261">
    <property type="component" value="Unassembled WGS sequence"/>
</dbReference>
<dbReference type="AlphaFoldDB" id="A0A444VIU0"/>
<dbReference type="EMBL" id="JJMP01000009">
    <property type="protein sequence ID" value="RYC50662.1"/>
    <property type="molecule type" value="Genomic_DNA"/>
</dbReference>
<evidence type="ECO:0000256" key="1">
    <source>
        <dbReference type="ARBA" id="ARBA00023015"/>
    </source>
</evidence>
<protein>
    <submittedName>
        <fullName evidence="5">Transcriptional regulator</fullName>
    </submittedName>
</protein>
<accession>A0A444VIU0</accession>
<dbReference type="SMART" id="SM00342">
    <property type="entry name" value="HTH_ARAC"/>
    <property type="match status" value="1"/>
</dbReference>
<dbReference type="PANTHER" id="PTHR43280:SF27">
    <property type="entry name" value="TRANSCRIPTIONAL REGULATOR MTLR"/>
    <property type="match status" value="1"/>
</dbReference>
<dbReference type="InterPro" id="IPR009057">
    <property type="entry name" value="Homeodomain-like_sf"/>
</dbReference>
<keyword evidence="3" id="KW-0804">Transcription</keyword>
<dbReference type="Gene3D" id="2.60.120.10">
    <property type="entry name" value="Jelly Rolls"/>
    <property type="match status" value="1"/>
</dbReference>
<comment type="caution">
    <text evidence="5">The sequence shown here is derived from an EMBL/GenBank/DDBJ whole genome shotgun (WGS) entry which is preliminary data.</text>
</comment>
<reference evidence="5 6" key="1">
    <citation type="submission" date="2014-04" db="EMBL/GenBank/DDBJ databases">
        <title>Whole genome of Muricauda olearia.</title>
        <authorList>
            <person name="Zhang X.-H."/>
            <person name="Tang K."/>
        </authorList>
    </citation>
    <scope>NUCLEOTIDE SEQUENCE [LARGE SCALE GENOMIC DNA]</scope>
    <source>
        <strain evidence="5 6">Th120</strain>
    </source>
</reference>
<evidence type="ECO:0000256" key="3">
    <source>
        <dbReference type="ARBA" id="ARBA00023163"/>
    </source>
</evidence>
<dbReference type="GO" id="GO:0043565">
    <property type="term" value="F:sequence-specific DNA binding"/>
    <property type="evidence" value="ECO:0007669"/>
    <property type="project" value="InterPro"/>
</dbReference>
<feature type="domain" description="HTH araC/xylS-type" evidence="4">
    <location>
        <begin position="186"/>
        <end position="284"/>
    </location>
</feature>
<organism evidence="5 6">
    <name type="scientific">Flagellimonas olearia</name>
    <dbReference type="NCBI Taxonomy" id="552546"/>
    <lineage>
        <taxon>Bacteria</taxon>
        <taxon>Pseudomonadati</taxon>
        <taxon>Bacteroidota</taxon>
        <taxon>Flavobacteriia</taxon>
        <taxon>Flavobacteriales</taxon>
        <taxon>Flavobacteriaceae</taxon>
        <taxon>Flagellimonas</taxon>
    </lineage>
</organism>
<dbReference type="CDD" id="cd06976">
    <property type="entry name" value="cupin_MtlR-like_N"/>
    <property type="match status" value="1"/>
</dbReference>
<keyword evidence="6" id="KW-1185">Reference proteome</keyword>
<dbReference type="GO" id="GO:0003700">
    <property type="term" value="F:DNA-binding transcription factor activity"/>
    <property type="evidence" value="ECO:0007669"/>
    <property type="project" value="InterPro"/>
</dbReference>
<dbReference type="Gene3D" id="1.10.10.60">
    <property type="entry name" value="Homeodomain-like"/>
    <property type="match status" value="2"/>
</dbReference>
<dbReference type="InterPro" id="IPR014710">
    <property type="entry name" value="RmlC-like_jellyroll"/>
</dbReference>
<keyword evidence="2" id="KW-0238">DNA-binding</keyword>